<feature type="non-terminal residue" evidence="3">
    <location>
        <position position="1"/>
    </location>
</feature>
<dbReference type="AlphaFoldDB" id="Q43535"/>
<reference evidence="2" key="3">
    <citation type="journal article" date="2008" name="J. Plant Physiol.">
        <title>Identification of anther-specific/predominant genes regulated by gibberellin during development of lily anthers.</title>
        <authorList>
            <person name="Hsu Y.F."/>
            <person name="Tzeng J.D."/>
            <person name="Liu M.C."/>
            <person name="Yei F.L."/>
            <person name="Chung M.C."/>
            <person name="Wang C.S."/>
        </authorList>
    </citation>
    <scope>NUCLEOTIDE SEQUENCE</scope>
    <source>
        <tissue evidence="2">Anther</tissue>
    </source>
</reference>
<organism evidence="3">
    <name type="scientific">Lilium longiflorum</name>
    <name type="common">Trumpet lily</name>
    <dbReference type="NCBI Taxonomy" id="4690"/>
    <lineage>
        <taxon>Eukaryota</taxon>
        <taxon>Viridiplantae</taxon>
        <taxon>Streptophyta</taxon>
        <taxon>Embryophyta</taxon>
        <taxon>Tracheophyta</taxon>
        <taxon>Spermatophyta</taxon>
        <taxon>Magnoliopsida</taxon>
        <taxon>Liliopsida</taxon>
        <taxon>Liliales</taxon>
        <taxon>Liliaceae</taxon>
        <taxon>Lilium</taxon>
    </lineage>
</organism>
<dbReference type="EMBL" id="D21810">
    <property type="protein sequence ID" value="BAA04834.1"/>
    <property type="molecule type" value="mRNA"/>
</dbReference>
<name>Q43535_LILLO</name>
<feature type="chain" id="PRO_5007702766" evidence="1">
    <location>
        <begin position="23"/>
        <end position="100"/>
    </location>
</feature>
<protein>
    <submittedName>
        <fullName evidence="2">LIM4</fullName>
    </submittedName>
    <submittedName>
        <fullName evidence="3">ORF</fullName>
    </submittedName>
</protein>
<dbReference type="EMBL" id="DQ907930">
    <property type="protein sequence ID" value="ABK41610.1"/>
    <property type="molecule type" value="mRNA"/>
</dbReference>
<sequence length="100" mass="10243">MTPTVSLLLLACASVVLSSATAIRPLPFQCSIEQPDCSSNLLGSLPSMSSELVDPPAASPDIGAPIALPQPPSGDNMYLNSEPDPSVSINYSLSILGGNM</sequence>
<gene>
    <name evidence="3" type="primary">LIM4</name>
</gene>
<evidence type="ECO:0000256" key="1">
    <source>
        <dbReference type="SAM" id="SignalP"/>
    </source>
</evidence>
<evidence type="ECO:0000313" key="2">
    <source>
        <dbReference type="EMBL" id="ABK41610.1"/>
    </source>
</evidence>
<keyword evidence="1" id="KW-0732">Signal</keyword>
<reference evidence="3" key="1">
    <citation type="journal article" date="1994" name="DNA Res.">
        <title>Characterization of cDNAs induced in meiotic prophase in lily microsporocytes.</title>
        <authorList>
            <person name="Kobayashi T."/>
            <person name="Kobayashi E."/>
            <person name="Sato S."/>
            <person name="Hotta Y."/>
            <person name="Miyajima N."/>
            <person name="Tanaka A."/>
            <person name="Tabata S."/>
        </authorList>
    </citation>
    <scope>NUCLEOTIDE SEQUENCE</scope>
    <source>
        <tissue evidence="3">Floral bud</tissue>
    </source>
</reference>
<feature type="signal peptide" evidence="1">
    <location>
        <begin position="1"/>
        <end position="22"/>
    </location>
</feature>
<accession>Q43535</accession>
<reference evidence="2" key="2">
    <citation type="submission" date="2006-08" db="EMBL/GenBank/DDBJ databases">
        <authorList>
            <person name="Tzeng J.-D."/>
            <person name="Hsu Y.-F."/>
            <person name="Wang C.-S."/>
        </authorList>
    </citation>
    <scope>NUCLEOTIDE SEQUENCE</scope>
    <source>
        <tissue evidence="2">Anther</tissue>
    </source>
</reference>
<proteinExistence type="evidence at transcript level"/>
<evidence type="ECO:0000313" key="3">
    <source>
        <dbReference type="EMBL" id="BAA04834.1"/>
    </source>
</evidence>